<dbReference type="EMBL" id="CP000931">
    <property type="protein sequence ID" value="ABZ77835.1"/>
    <property type="molecule type" value="Genomic_DNA"/>
</dbReference>
<dbReference type="Pfam" id="PF00126">
    <property type="entry name" value="HTH_1"/>
    <property type="match status" value="1"/>
</dbReference>
<gene>
    <name evidence="6" type="ordered locus">Shal_3288</name>
</gene>
<dbReference type="Pfam" id="PF03466">
    <property type="entry name" value="LysR_substrate"/>
    <property type="match status" value="1"/>
</dbReference>
<organism evidence="6 7">
    <name type="scientific">Shewanella halifaxensis (strain HAW-EB4)</name>
    <dbReference type="NCBI Taxonomy" id="458817"/>
    <lineage>
        <taxon>Bacteria</taxon>
        <taxon>Pseudomonadati</taxon>
        <taxon>Pseudomonadota</taxon>
        <taxon>Gammaproteobacteria</taxon>
        <taxon>Alteromonadales</taxon>
        <taxon>Shewanellaceae</taxon>
        <taxon>Shewanella</taxon>
    </lineage>
</organism>
<dbReference type="SUPFAM" id="SSF46785">
    <property type="entry name" value="Winged helix' DNA-binding domain"/>
    <property type="match status" value="1"/>
</dbReference>
<dbReference type="CDD" id="cd08422">
    <property type="entry name" value="PBP2_CrgA_like"/>
    <property type="match status" value="1"/>
</dbReference>
<dbReference type="Gene3D" id="3.40.190.290">
    <property type="match status" value="1"/>
</dbReference>
<dbReference type="eggNOG" id="COG0583">
    <property type="taxonomic scope" value="Bacteria"/>
</dbReference>
<dbReference type="PANTHER" id="PTHR30537:SF5">
    <property type="entry name" value="HTH-TYPE TRANSCRIPTIONAL ACTIVATOR TTDR-RELATED"/>
    <property type="match status" value="1"/>
</dbReference>
<evidence type="ECO:0000313" key="7">
    <source>
        <dbReference type="Proteomes" id="UP000001317"/>
    </source>
</evidence>
<dbReference type="FunFam" id="1.10.10.10:FF:000001">
    <property type="entry name" value="LysR family transcriptional regulator"/>
    <property type="match status" value="1"/>
</dbReference>
<evidence type="ECO:0000256" key="3">
    <source>
        <dbReference type="ARBA" id="ARBA00023125"/>
    </source>
</evidence>
<dbReference type="PROSITE" id="PS50931">
    <property type="entry name" value="HTH_LYSR"/>
    <property type="match status" value="1"/>
</dbReference>
<keyword evidence="3" id="KW-0238">DNA-binding</keyword>
<dbReference type="InterPro" id="IPR058163">
    <property type="entry name" value="LysR-type_TF_proteobact-type"/>
</dbReference>
<proteinExistence type="inferred from homology"/>
<dbReference type="SUPFAM" id="SSF53850">
    <property type="entry name" value="Periplasmic binding protein-like II"/>
    <property type="match status" value="1"/>
</dbReference>
<feature type="domain" description="HTH lysR-type" evidence="5">
    <location>
        <begin position="1"/>
        <end position="66"/>
    </location>
</feature>
<keyword evidence="7" id="KW-1185">Reference proteome</keyword>
<dbReference type="Proteomes" id="UP000001317">
    <property type="component" value="Chromosome"/>
</dbReference>
<comment type="similarity">
    <text evidence="1">Belongs to the LysR transcriptional regulatory family.</text>
</comment>
<sequence length="303" mass="33861">MTLNATMNKLFDGIVIFAQVVKSGGFSAAAEVLGHSTSYVSKEVNKLEERLGVRLLNRTTRSIGLTPEGDAYYQQCLQLIIDAESAVGLITQNDVSPRGVLRLSCPVGFAQNHLKPIISQYLQLYPNVSLDLDLSDNRTDVVADGYDLAIRASAQLEESSLICRKIYSCKAYTVASKEYISRHGKPHHPRELETHNGICYSNHKQPSRWDYIDHDGKHFVVDIRQKILCNNGHMQLSMALAGHGITRLPSFYLQGALESDQLEILFENFPSADIDVFVVYPSRKHLSPKVRAFIDLAAERLTI</sequence>
<dbReference type="HOGENOM" id="CLU_039613_16_2_6"/>
<dbReference type="Gene3D" id="1.10.10.10">
    <property type="entry name" value="Winged helix-like DNA-binding domain superfamily/Winged helix DNA-binding domain"/>
    <property type="match status" value="1"/>
</dbReference>
<name>B0TRS3_SHEHH</name>
<dbReference type="InterPro" id="IPR036388">
    <property type="entry name" value="WH-like_DNA-bd_sf"/>
</dbReference>
<evidence type="ECO:0000256" key="4">
    <source>
        <dbReference type="ARBA" id="ARBA00023163"/>
    </source>
</evidence>
<evidence type="ECO:0000259" key="5">
    <source>
        <dbReference type="PROSITE" id="PS50931"/>
    </source>
</evidence>
<dbReference type="PANTHER" id="PTHR30537">
    <property type="entry name" value="HTH-TYPE TRANSCRIPTIONAL REGULATOR"/>
    <property type="match status" value="1"/>
</dbReference>
<dbReference type="AlphaFoldDB" id="B0TRS3"/>
<keyword evidence="2" id="KW-0805">Transcription regulation</keyword>
<accession>B0TRS3</accession>
<protein>
    <submittedName>
        <fullName evidence="6">Transcriptional regulator, LysR family</fullName>
    </submittedName>
</protein>
<dbReference type="InterPro" id="IPR036390">
    <property type="entry name" value="WH_DNA-bd_sf"/>
</dbReference>
<dbReference type="InterPro" id="IPR000847">
    <property type="entry name" value="LysR_HTH_N"/>
</dbReference>
<reference evidence="6" key="1">
    <citation type="submission" date="2008-01" db="EMBL/GenBank/DDBJ databases">
        <title>Complete sequence of Shewanella halifaxensis HAW-EB4.</title>
        <authorList>
            <consortium name="US DOE Joint Genome Institute"/>
            <person name="Copeland A."/>
            <person name="Lucas S."/>
            <person name="Lapidus A."/>
            <person name="Glavina del Rio T."/>
            <person name="Dalin E."/>
            <person name="Tice H."/>
            <person name="Bruce D."/>
            <person name="Goodwin L."/>
            <person name="Pitluck S."/>
            <person name="Sims D."/>
            <person name="Brettin T."/>
            <person name="Detter J.C."/>
            <person name="Han C."/>
            <person name="Kuske C.R."/>
            <person name="Schmutz J."/>
            <person name="Larimer F."/>
            <person name="Land M."/>
            <person name="Hauser L."/>
            <person name="Kyrpides N."/>
            <person name="Kim E."/>
            <person name="Zhao J.-S."/>
            <person name="Richardson P."/>
        </authorList>
    </citation>
    <scope>NUCLEOTIDE SEQUENCE [LARGE SCALE GENOMIC DNA]</scope>
    <source>
        <strain evidence="6">HAW-EB4</strain>
    </source>
</reference>
<evidence type="ECO:0000256" key="1">
    <source>
        <dbReference type="ARBA" id="ARBA00009437"/>
    </source>
</evidence>
<evidence type="ECO:0000256" key="2">
    <source>
        <dbReference type="ARBA" id="ARBA00023015"/>
    </source>
</evidence>
<dbReference type="GO" id="GO:0006351">
    <property type="term" value="P:DNA-templated transcription"/>
    <property type="evidence" value="ECO:0007669"/>
    <property type="project" value="TreeGrafter"/>
</dbReference>
<dbReference type="GO" id="GO:0003700">
    <property type="term" value="F:DNA-binding transcription factor activity"/>
    <property type="evidence" value="ECO:0007669"/>
    <property type="project" value="InterPro"/>
</dbReference>
<dbReference type="KEGG" id="shl:Shal_3288"/>
<dbReference type="InterPro" id="IPR005119">
    <property type="entry name" value="LysR_subst-bd"/>
</dbReference>
<keyword evidence="4" id="KW-0804">Transcription</keyword>
<dbReference type="GO" id="GO:0043565">
    <property type="term" value="F:sequence-specific DNA binding"/>
    <property type="evidence" value="ECO:0007669"/>
    <property type="project" value="TreeGrafter"/>
</dbReference>
<dbReference type="STRING" id="458817.Shal_3288"/>
<evidence type="ECO:0000313" key="6">
    <source>
        <dbReference type="EMBL" id="ABZ77835.1"/>
    </source>
</evidence>